<dbReference type="Proteomes" id="UP000887565">
    <property type="component" value="Unplaced"/>
</dbReference>
<name>A0A915ILT7_ROMCU</name>
<dbReference type="AlphaFoldDB" id="A0A915ILT7"/>
<keyword evidence="1" id="KW-1185">Reference proteome</keyword>
<evidence type="ECO:0000313" key="2">
    <source>
        <dbReference type="WBParaSite" id="nRc.2.0.1.t14926-RA"/>
    </source>
</evidence>
<evidence type="ECO:0000313" key="1">
    <source>
        <dbReference type="Proteomes" id="UP000887565"/>
    </source>
</evidence>
<accession>A0A915ILT7</accession>
<reference evidence="2" key="1">
    <citation type="submission" date="2022-11" db="UniProtKB">
        <authorList>
            <consortium name="WormBaseParasite"/>
        </authorList>
    </citation>
    <scope>IDENTIFICATION</scope>
</reference>
<organism evidence="1 2">
    <name type="scientific">Romanomermis culicivorax</name>
    <name type="common">Nematode worm</name>
    <dbReference type="NCBI Taxonomy" id="13658"/>
    <lineage>
        <taxon>Eukaryota</taxon>
        <taxon>Metazoa</taxon>
        <taxon>Ecdysozoa</taxon>
        <taxon>Nematoda</taxon>
        <taxon>Enoplea</taxon>
        <taxon>Dorylaimia</taxon>
        <taxon>Mermithida</taxon>
        <taxon>Mermithoidea</taxon>
        <taxon>Mermithidae</taxon>
        <taxon>Romanomermis</taxon>
    </lineage>
</organism>
<dbReference type="WBParaSite" id="nRc.2.0.1.t14926-RA">
    <property type="protein sequence ID" value="nRc.2.0.1.t14926-RA"/>
    <property type="gene ID" value="nRc.2.0.1.g14926"/>
</dbReference>
<proteinExistence type="predicted"/>
<protein>
    <submittedName>
        <fullName evidence="2">Uncharacterized protein</fullName>
    </submittedName>
</protein>
<sequence>MHEFLSDKNVFVDVLYLHEHPSPDNQVELRSCRRKTNSWEILAKDVHMFSIGTEVGPTAKRIPTGQVSMQS</sequence>